<reference evidence="1 2" key="2">
    <citation type="journal article" date="2011" name="ISME J.">
        <title>RNA-seq reveals cooperative metabolic interactions between two termite-gut spirochete species in co-culture.</title>
        <authorList>
            <person name="Rosenthal A.Z."/>
            <person name="Matson E.G."/>
            <person name="Eldar A."/>
            <person name="Leadbetter J.R."/>
        </authorList>
    </citation>
    <scope>NUCLEOTIDE SEQUENCE [LARGE SCALE GENOMIC DNA]</scope>
    <source>
        <strain evidence="2">ATCC BAA-887 / DSM 12427 / ZAS-2</strain>
    </source>
</reference>
<name>F5YNZ3_TREPZ</name>
<protein>
    <submittedName>
        <fullName evidence="1">O-methyltransferase</fullName>
    </submittedName>
</protein>
<dbReference type="InterPro" id="IPR029063">
    <property type="entry name" value="SAM-dependent_MTases_sf"/>
</dbReference>
<accession>F5YNZ3</accession>
<dbReference type="PANTHER" id="PTHR40036:SF1">
    <property type="entry name" value="MACROCIN O-METHYLTRANSFERASE"/>
    <property type="match status" value="1"/>
</dbReference>
<dbReference type="GO" id="GO:0032259">
    <property type="term" value="P:methylation"/>
    <property type="evidence" value="ECO:0007669"/>
    <property type="project" value="UniProtKB-KW"/>
</dbReference>
<dbReference type="Proteomes" id="UP000009223">
    <property type="component" value="Chromosome"/>
</dbReference>
<keyword evidence="2" id="KW-1185">Reference proteome</keyword>
<dbReference type="Pfam" id="PF05711">
    <property type="entry name" value="TylF"/>
    <property type="match status" value="1"/>
</dbReference>
<dbReference type="EMBL" id="CP001843">
    <property type="protein sequence ID" value="AEF85675.1"/>
    <property type="molecule type" value="Genomic_DNA"/>
</dbReference>
<dbReference type="PANTHER" id="PTHR40036">
    <property type="entry name" value="MACROCIN O-METHYLTRANSFERASE"/>
    <property type="match status" value="1"/>
</dbReference>
<reference evidence="2" key="1">
    <citation type="submission" date="2009-12" db="EMBL/GenBank/DDBJ databases">
        <title>Complete sequence of Treponema primitia strain ZAS-2.</title>
        <authorList>
            <person name="Tetu S.G."/>
            <person name="Matson E."/>
            <person name="Ren Q."/>
            <person name="Seshadri R."/>
            <person name="Elbourne L."/>
            <person name="Hassan K.A."/>
            <person name="Durkin A."/>
            <person name="Radune D."/>
            <person name="Mohamoud Y."/>
            <person name="Shay R."/>
            <person name="Jin S."/>
            <person name="Zhang X."/>
            <person name="Lucey K."/>
            <person name="Ballor N.R."/>
            <person name="Ottesen E."/>
            <person name="Rosenthal R."/>
            <person name="Allen A."/>
            <person name="Leadbetter J.R."/>
            <person name="Paulsen I.T."/>
        </authorList>
    </citation>
    <scope>NUCLEOTIDE SEQUENCE [LARGE SCALE GENOMIC DNA]</scope>
    <source>
        <strain evidence="2">ATCC BAA-887 / DSM 12427 / ZAS-2</strain>
    </source>
</reference>
<dbReference type="HOGENOM" id="CLU_070011_1_0_12"/>
<dbReference type="SUPFAM" id="SSF53335">
    <property type="entry name" value="S-adenosyl-L-methionine-dependent methyltransferases"/>
    <property type="match status" value="1"/>
</dbReference>
<gene>
    <name evidence="1" type="ordered locus">TREPR_0011</name>
</gene>
<sequence length="231" mass="26709">MLISLPFVYFKEIARKIINTLLVKMRYAICKDMIYLGRNRNLYVNIGDYVRISSLELVAYNINENNIEGCVAELGVYKGDFAQHINILFPDRKLYLFDTFEGFDARDVMVDVKNKYSAGTQNFSGTSIELVLNKMRYPKNCLIKKGYFPETTKDIEERFVFVSIDADLLEPIYQGLKYFYPRLQKGGCIFVHDFNNMEYAGAKAAVKKYSMELNIPYFPLSDICGSVVFIK</sequence>
<dbReference type="Gene3D" id="3.40.50.150">
    <property type="entry name" value="Vaccinia Virus protein VP39"/>
    <property type="match status" value="1"/>
</dbReference>
<dbReference type="RefSeq" id="WP_015706439.1">
    <property type="nucleotide sequence ID" value="NC_015578.1"/>
</dbReference>
<dbReference type="eggNOG" id="COG4122">
    <property type="taxonomic scope" value="Bacteria"/>
</dbReference>
<keyword evidence="1" id="KW-0808">Transferase</keyword>
<dbReference type="GO" id="GO:0008168">
    <property type="term" value="F:methyltransferase activity"/>
    <property type="evidence" value="ECO:0007669"/>
    <property type="project" value="UniProtKB-KW"/>
</dbReference>
<keyword evidence="1" id="KW-0489">Methyltransferase</keyword>
<dbReference type="InterPro" id="IPR008884">
    <property type="entry name" value="TylF_MeTrfase"/>
</dbReference>
<dbReference type="AlphaFoldDB" id="F5YNZ3"/>
<proteinExistence type="predicted"/>
<dbReference type="STRING" id="545694.TREPR_0011"/>
<dbReference type="KEGG" id="tpi:TREPR_0011"/>
<evidence type="ECO:0000313" key="1">
    <source>
        <dbReference type="EMBL" id="AEF85675.1"/>
    </source>
</evidence>
<organism evidence="1 2">
    <name type="scientific">Treponema primitia (strain ATCC BAA-887 / DSM 12427 / ZAS-2)</name>
    <dbReference type="NCBI Taxonomy" id="545694"/>
    <lineage>
        <taxon>Bacteria</taxon>
        <taxon>Pseudomonadati</taxon>
        <taxon>Spirochaetota</taxon>
        <taxon>Spirochaetia</taxon>
        <taxon>Spirochaetales</taxon>
        <taxon>Treponemataceae</taxon>
        <taxon>Treponema</taxon>
    </lineage>
</organism>
<evidence type="ECO:0000313" key="2">
    <source>
        <dbReference type="Proteomes" id="UP000009223"/>
    </source>
</evidence>